<dbReference type="EMBL" id="JASUXU010000092">
    <property type="protein sequence ID" value="KAK0307763.1"/>
    <property type="molecule type" value="Genomic_DNA"/>
</dbReference>
<dbReference type="Proteomes" id="UP001168146">
    <property type="component" value="Unassembled WGS sequence"/>
</dbReference>
<accession>A0AAN6F7L4</accession>
<evidence type="ECO:0000313" key="1">
    <source>
        <dbReference type="EMBL" id="KAK0307763.1"/>
    </source>
</evidence>
<evidence type="ECO:0000313" key="2">
    <source>
        <dbReference type="Proteomes" id="UP001168146"/>
    </source>
</evidence>
<comment type="caution">
    <text evidence="1">The sequence shown here is derived from an EMBL/GenBank/DDBJ whole genome shotgun (WGS) entry which is preliminary data.</text>
</comment>
<proteinExistence type="predicted"/>
<gene>
    <name evidence="1" type="ORF">LTR82_015800</name>
</gene>
<dbReference type="AlphaFoldDB" id="A0AAN6F7L4"/>
<sequence length="58" mass="5902">MATLTAAGVEGLEALLSIACDNAVFDTAGVLGGGAIMRTAVLVILFQDVMHAWVAVRA</sequence>
<protein>
    <submittedName>
        <fullName evidence="1">Uncharacterized protein</fullName>
    </submittedName>
</protein>
<name>A0AAN6F7L4_9PEZI</name>
<organism evidence="1 2">
    <name type="scientific">Friedmanniomyces endolithicus</name>
    <dbReference type="NCBI Taxonomy" id="329885"/>
    <lineage>
        <taxon>Eukaryota</taxon>
        <taxon>Fungi</taxon>
        <taxon>Dikarya</taxon>
        <taxon>Ascomycota</taxon>
        <taxon>Pezizomycotina</taxon>
        <taxon>Dothideomycetes</taxon>
        <taxon>Dothideomycetidae</taxon>
        <taxon>Mycosphaerellales</taxon>
        <taxon>Teratosphaeriaceae</taxon>
        <taxon>Friedmanniomyces</taxon>
    </lineage>
</organism>
<reference evidence="1" key="1">
    <citation type="submission" date="2021-12" db="EMBL/GenBank/DDBJ databases">
        <title>Black yeast isolated from Biological Soil Crust.</title>
        <authorList>
            <person name="Kurbessoian T."/>
        </authorList>
    </citation>
    <scope>NUCLEOTIDE SEQUENCE</scope>
    <source>
        <strain evidence="1">CCFEE 5208</strain>
    </source>
</reference>